<evidence type="ECO:0000313" key="4">
    <source>
        <dbReference type="Proteomes" id="UP001597264"/>
    </source>
</evidence>
<evidence type="ECO:0000313" key="3">
    <source>
        <dbReference type="EMBL" id="MFD1216690.1"/>
    </source>
</evidence>
<sequence>MKQRRFILSFMVAILAAPPLATAAGDSAGDTAVGTPPPAGSQKLAADRVAPASHSTLDVNFVRGDGEPAAIPAQAGTVNGEFIAVAEDPAKPGKADPESERKQTEAGEYPGWQTESRLTADQWVGNWLISRDGEAQHVWSLNADGTGRSYAFSERGGEMKFAYGYDIRWYFDPFTQMANIKTERRIVCRGGKVYPYFLTLKSYESDYAVKGKYAWQTTWTEASIGRNYLHKSLVVFVAPISSWHNPEKDAPCPEFPSMALEKDIDTVLDNWELEAQMAADPVDTTPVEGEPEFEGEKFGPAPDKPETATESADKKTTKQ</sequence>
<keyword evidence="2" id="KW-0732">Signal</keyword>
<protein>
    <submittedName>
        <fullName evidence="3">Uncharacterized protein</fullName>
    </submittedName>
</protein>
<comment type="caution">
    <text evidence="3">The sequence shown here is derived from an EMBL/GenBank/DDBJ whole genome shotgun (WGS) entry which is preliminary data.</text>
</comment>
<feature type="compositionally biased region" description="Basic and acidic residues" evidence="1">
    <location>
        <begin position="303"/>
        <end position="319"/>
    </location>
</feature>
<proteinExistence type="predicted"/>
<reference evidence="4" key="1">
    <citation type="journal article" date="2019" name="Int. J. Syst. Evol. Microbiol.">
        <title>The Global Catalogue of Microorganisms (GCM) 10K type strain sequencing project: providing services to taxonomists for standard genome sequencing and annotation.</title>
        <authorList>
            <consortium name="The Broad Institute Genomics Platform"/>
            <consortium name="The Broad Institute Genome Sequencing Center for Infectious Disease"/>
            <person name="Wu L."/>
            <person name="Ma J."/>
        </authorList>
    </citation>
    <scope>NUCLEOTIDE SEQUENCE [LARGE SCALE GENOMIC DNA]</scope>
    <source>
        <strain evidence="4">CCUG 54356</strain>
    </source>
</reference>
<feature type="region of interest" description="Disordered" evidence="1">
    <location>
        <begin position="89"/>
        <end position="110"/>
    </location>
</feature>
<feature type="compositionally biased region" description="Low complexity" evidence="1">
    <location>
        <begin position="23"/>
        <end position="34"/>
    </location>
</feature>
<feature type="chain" id="PRO_5047541295" evidence="2">
    <location>
        <begin position="24"/>
        <end position="319"/>
    </location>
</feature>
<dbReference type="RefSeq" id="WP_230436748.1">
    <property type="nucleotide sequence ID" value="NZ_CP087715.1"/>
</dbReference>
<feature type="compositionally biased region" description="Basic and acidic residues" evidence="1">
    <location>
        <begin position="89"/>
        <end position="105"/>
    </location>
</feature>
<feature type="region of interest" description="Disordered" evidence="1">
    <location>
        <begin position="275"/>
        <end position="319"/>
    </location>
</feature>
<evidence type="ECO:0000256" key="1">
    <source>
        <dbReference type="SAM" id="MobiDB-lite"/>
    </source>
</evidence>
<keyword evidence="4" id="KW-1185">Reference proteome</keyword>
<feature type="signal peptide" evidence="2">
    <location>
        <begin position="1"/>
        <end position="23"/>
    </location>
</feature>
<dbReference type="Proteomes" id="UP001597264">
    <property type="component" value="Unassembled WGS sequence"/>
</dbReference>
<accession>A0ABW3UA74</accession>
<organism evidence="3 4">
    <name type="scientific">Microbulbifer celer</name>
    <dbReference type="NCBI Taxonomy" id="435905"/>
    <lineage>
        <taxon>Bacteria</taxon>
        <taxon>Pseudomonadati</taxon>
        <taxon>Pseudomonadota</taxon>
        <taxon>Gammaproteobacteria</taxon>
        <taxon>Cellvibrionales</taxon>
        <taxon>Microbulbiferaceae</taxon>
        <taxon>Microbulbifer</taxon>
    </lineage>
</organism>
<name>A0ABW3UA74_9GAMM</name>
<evidence type="ECO:0000256" key="2">
    <source>
        <dbReference type="SAM" id="SignalP"/>
    </source>
</evidence>
<feature type="region of interest" description="Disordered" evidence="1">
    <location>
        <begin position="23"/>
        <end position="43"/>
    </location>
</feature>
<gene>
    <name evidence="3" type="ORF">ACFQ2X_08780</name>
</gene>
<dbReference type="EMBL" id="JBHTLR010000008">
    <property type="protein sequence ID" value="MFD1216690.1"/>
    <property type="molecule type" value="Genomic_DNA"/>
</dbReference>